<keyword evidence="5" id="KW-1185">Reference proteome</keyword>
<evidence type="ECO:0000256" key="1">
    <source>
        <dbReference type="ARBA" id="ARBA00022553"/>
    </source>
</evidence>
<name>A0A081KCN1_9GAMM</name>
<dbReference type="Proteomes" id="UP000027997">
    <property type="component" value="Unassembled WGS sequence"/>
</dbReference>
<dbReference type="Gene3D" id="3.40.50.2300">
    <property type="match status" value="1"/>
</dbReference>
<evidence type="ECO:0000256" key="2">
    <source>
        <dbReference type="PROSITE-ProRule" id="PRU00169"/>
    </source>
</evidence>
<dbReference type="STRING" id="305900.GV64_15240"/>
<reference evidence="4 5" key="1">
    <citation type="submission" date="2014-06" db="EMBL/GenBank/DDBJ databases">
        <title>Whole Genome Sequences of Three Symbiotic Endozoicomonas Bacteria.</title>
        <authorList>
            <person name="Neave M.J."/>
            <person name="Apprill A."/>
            <person name="Voolstra C.R."/>
        </authorList>
    </citation>
    <scope>NUCLEOTIDE SEQUENCE [LARGE SCALE GENOMIC DNA]</scope>
    <source>
        <strain evidence="4 5">DSM 22380</strain>
    </source>
</reference>
<dbReference type="InterPro" id="IPR050595">
    <property type="entry name" value="Bact_response_regulator"/>
</dbReference>
<dbReference type="SMART" id="SM00448">
    <property type="entry name" value="REC"/>
    <property type="match status" value="1"/>
</dbReference>
<dbReference type="AlphaFoldDB" id="A0A081KCN1"/>
<dbReference type="eggNOG" id="COG0745">
    <property type="taxonomic scope" value="Bacteria"/>
</dbReference>
<dbReference type="SUPFAM" id="SSF52172">
    <property type="entry name" value="CheY-like"/>
    <property type="match status" value="1"/>
</dbReference>
<dbReference type="InterPro" id="IPR001789">
    <property type="entry name" value="Sig_transdc_resp-reg_receiver"/>
</dbReference>
<accession>A0A081KCN1</accession>
<dbReference type="Pfam" id="PF00072">
    <property type="entry name" value="Response_reg"/>
    <property type="match status" value="1"/>
</dbReference>
<proteinExistence type="predicted"/>
<comment type="caution">
    <text evidence="4">The sequence shown here is derived from an EMBL/GenBank/DDBJ whole genome shotgun (WGS) entry which is preliminary data.</text>
</comment>
<keyword evidence="1 2" id="KW-0597">Phosphoprotein</keyword>
<dbReference type="PROSITE" id="PS50110">
    <property type="entry name" value="RESPONSE_REGULATORY"/>
    <property type="match status" value="1"/>
</dbReference>
<dbReference type="PANTHER" id="PTHR44591:SF3">
    <property type="entry name" value="RESPONSE REGULATORY DOMAIN-CONTAINING PROTEIN"/>
    <property type="match status" value="1"/>
</dbReference>
<feature type="domain" description="Response regulatory" evidence="3">
    <location>
        <begin position="10"/>
        <end position="127"/>
    </location>
</feature>
<dbReference type="GO" id="GO:0000160">
    <property type="term" value="P:phosphorelay signal transduction system"/>
    <property type="evidence" value="ECO:0007669"/>
    <property type="project" value="InterPro"/>
</dbReference>
<organism evidence="4 5">
    <name type="scientific">Endozoicomonas elysicola</name>
    <dbReference type="NCBI Taxonomy" id="305900"/>
    <lineage>
        <taxon>Bacteria</taxon>
        <taxon>Pseudomonadati</taxon>
        <taxon>Pseudomonadota</taxon>
        <taxon>Gammaproteobacteria</taxon>
        <taxon>Oceanospirillales</taxon>
        <taxon>Endozoicomonadaceae</taxon>
        <taxon>Endozoicomonas</taxon>
    </lineage>
</organism>
<protein>
    <submittedName>
        <fullName evidence="4">Chemotaxis protein CheY</fullName>
    </submittedName>
</protein>
<feature type="modified residue" description="4-aspartylphosphate" evidence="2">
    <location>
        <position position="60"/>
    </location>
</feature>
<sequence>MGTASPPLVTILYAEDDEDIRSIVEITLQNFSDFRLIICNGGGEAIKMADKSSPDMVLLDVMMPDVDGITVLKALKQREDFQNVPIVLMTAKVQKHEIEQFKALGAIDVIVKPFDPITLADQLTAIWNQYHTGHHPG</sequence>
<dbReference type="EMBL" id="JOJP01000001">
    <property type="protein sequence ID" value="KEI71907.1"/>
    <property type="molecule type" value="Genomic_DNA"/>
</dbReference>
<evidence type="ECO:0000259" key="3">
    <source>
        <dbReference type="PROSITE" id="PS50110"/>
    </source>
</evidence>
<evidence type="ECO:0000313" key="5">
    <source>
        <dbReference type="Proteomes" id="UP000027997"/>
    </source>
</evidence>
<dbReference type="InterPro" id="IPR011006">
    <property type="entry name" value="CheY-like_superfamily"/>
</dbReference>
<evidence type="ECO:0000313" key="4">
    <source>
        <dbReference type="EMBL" id="KEI71907.1"/>
    </source>
</evidence>
<gene>
    <name evidence="4" type="ORF">GV64_15240</name>
</gene>
<dbReference type="PANTHER" id="PTHR44591">
    <property type="entry name" value="STRESS RESPONSE REGULATOR PROTEIN 1"/>
    <property type="match status" value="1"/>
</dbReference>